<protein>
    <recommendedName>
        <fullName evidence="3">Type VI secretion system baseplate subunit TssG</fullName>
    </recommendedName>
</protein>
<dbReference type="NCBIfam" id="TIGR03347">
    <property type="entry name" value="VI_chp_1"/>
    <property type="match status" value="1"/>
</dbReference>
<comment type="caution">
    <text evidence="1">The sequence shown here is derived from an EMBL/GenBank/DDBJ whole genome shotgun (WGS) entry which is preliminary data.</text>
</comment>
<accession>A0ABN8E068</accession>
<dbReference type="PANTHER" id="PTHR35564:SF3">
    <property type="entry name" value="TYPE VI SECRETION SYSTEM BASEPLATE SUBUNIT TSSG"/>
    <property type="match status" value="1"/>
</dbReference>
<reference evidence="1" key="1">
    <citation type="submission" date="2021-11" db="EMBL/GenBank/DDBJ databases">
        <authorList>
            <person name="Rodrigo-Torres L."/>
            <person name="Arahal R. D."/>
            <person name="Lucena T."/>
        </authorList>
    </citation>
    <scope>NUCLEOTIDE SEQUENCE</scope>
    <source>
        <strain evidence="1">CECT 7928</strain>
    </source>
</reference>
<organism evidence="1 2">
    <name type="scientific">Vibrio marisflavi CECT 7928</name>
    <dbReference type="NCBI Taxonomy" id="634439"/>
    <lineage>
        <taxon>Bacteria</taxon>
        <taxon>Pseudomonadati</taxon>
        <taxon>Pseudomonadota</taxon>
        <taxon>Gammaproteobacteria</taxon>
        <taxon>Vibrionales</taxon>
        <taxon>Vibrionaceae</taxon>
        <taxon>Vibrio</taxon>
    </lineage>
</organism>
<sequence>MASASRSTSVDIIDKLHDKPAHFSHVQAIRLLRWQEAQNGADVTDFVKDRIRTRPELSLAFQPTELSELEKNEQNTQLTATFMGLYGAASPLPTFYTEELFEEARQDSSESRDFLDIVNQVFFHQYFEAWSKYRLLPQIVEEKKPQVLERLLCLAGVNFASEDDKHAQELIRYAGILSQVPRSAQGLGAMIADAVGAKVEVEELVPKWESIPEDQLTSLGERNHSLGEDTYMGTEIVDYSGSCTLHVKTDQKAVFHGLLPGGHLFNKMKRLLNHYLVEPIEIEMKIWPDSNISMPSILGNSEGALLGFDACLGHQSGAVCVPLFTSEEY</sequence>
<dbReference type="Pfam" id="PF06996">
    <property type="entry name" value="T6SS_TssG"/>
    <property type="match status" value="1"/>
</dbReference>
<evidence type="ECO:0008006" key="3">
    <source>
        <dbReference type="Google" id="ProtNLM"/>
    </source>
</evidence>
<dbReference type="PANTHER" id="PTHR35564">
    <property type="match status" value="1"/>
</dbReference>
<name>A0ABN8E068_9VIBR</name>
<evidence type="ECO:0000313" key="2">
    <source>
        <dbReference type="Proteomes" id="UP000838748"/>
    </source>
</evidence>
<keyword evidence="2" id="KW-1185">Reference proteome</keyword>
<dbReference type="EMBL" id="CAKLDM010000001">
    <property type="protein sequence ID" value="CAH0536122.1"/>
    <property type="molecule type" value="Genomic_DNA"/>
</dbReference>
<evidence type="ECO:0000313" key="1">
    <source>
        <dbReference type="EMBL" id="CAH0536122.1"/>
    </source>
</evidence>
<dbReference type="Proteomes" id="UP000838748">
    <property type="component" value="Unassembled WGS sequence"/>
</dbReference>
<proteinExistence type="predicted"/>
<dbReference type="RefSeq" id="WP_237359625.1">
    <property type="nucleotide sequence ID" value="NZ_CAKLDM010000001.1"/>
</dbReference>
<dbReference type="InterPro" id="IPR010732">
    <property type="entry name" value="T6SS_TssG-like"/>
</dbReference>
<gene>
    <name evidence="1" type="ORF">VMF7928_00216</name>
</gene>